<keyword evidence="11" id="KW-1185">Reference proteome</keyword>
<keyword evidence="10" id="KW-0808">Transferase</keyword>
<organism evidence="10 11">
    <name type="scientific">Durusdinium trenchii</name>
    <dbReference type="NCBI Taxonomy" id="1381693"/>
    <lineage>
        <taxon>Eukaryota</taxon>
        <taxon>Sar</taxon>
        <taxon>Alveolata</taxon>
        <taxon>Dinophyceae</taxon>
        <taxon>Suessiales</taxon>
        <taxon>Symbiodiniaceae</taxon>
        <taxon>Durusdinium</taxon>
    </lineage>
</organism>
<comment type="caution">
    <text evidence="10">The sequence shown here is derived from an EMBL/GenBank/DDBJ whole genome shotgun (WGS) entry which is preliminary data.</text>
</comment>
<evidence type="ECO:0000313" key="10">
    <source>
        <dbReference type="EMBL" id="CAK8994718.1"/>
    </source>
</evidence>
<dbReference type="SUPFAM" id="SSF103473">
    <property type="entry name" value="MFS general substrate transporter"/>
    <property type="match status" value="1"/>
</dbReference>
<comment type="subcellular location">
    <subcellularLocation>
        <location evidence="1">Membrane</location>
        <topology evidence="1">Multi-pass membrane protein</topology>
    </subcellularLocation>
</comment>
<gene>
    <name evidence="10" type="ORF">SCF082_LOCUS4046</name>
</gene>
<feature type="transmembrane region" description="Helical" evidence="8">
    <location>
        <begin position="190"/>
        <end position="210"/>
    </location>
</feature>
<evidence type="ECO:0000256" key="7">
    <source>
        <dbReference type="PROSITE-ProRule" id="PRU00842"/>
    </source>
</evidence>
<evidence type="ECO:0000256" key="8">
    <source>
        <dbReference type="SAM" id="Phobius"/>
    </source>
</evidence>
<keyword evidence="3 8" id="KW-0812">Transmembrane</keyword>
<evidence type="ECO:0000313" key="11">
    <source>
        <dbReference type="Proteomes" id="UP001642464"/>
    </source>
</evidence>
<feature type="transmembrane region" description="Helical" evidence="8">
    <location>
        <begin position="304"/>
        <end position="324"/>
    </location>
</feature>
<dbReference type="CDD" id="cd06174">
    <property type="entry name" value="MFS"/>
    <property type="match status" value="1"/>
</dbReference>
<dbReference type="GO" id="GO:0016301">
    <property type="term" value="F:kinase activity"/>
    <property type="evidence" value="ECO:0007669"/>
    <property type="project" value="UniProtKB-KW"/>
</dbReference>
<feature type="transmembrane region" description="Helical" evidence="8">
    <location>
        <begin position="369"/>
        <end position="388"/>
    </location>
</feature>
<keyword evidence="5 8" id="KW-0472">Membrane</keyword>
<reference evidence="10 11" key="1">
    <citation type="submission" date="2024-02" db="EMBL/GenBank/DDBJ databases">
        <authorList>
            <person name="Chen Y."/>
            <person name="Shah S."/>
            <person name="Dougan E. K."/>
            <person name="Thang M."/>
            <person name="Chan C."/>
        </authorList>
    </citation>
    <scope>NUCLEOTIDE SEQUENCE [LARGE SCALE GENOMIC DNA]</scope>
</reference>
<proteinExistence type="inferred from homology"/>
<dbReference type="Pfam" id="PF02807">
    <property type="entry name" value="ATP-gua_PtransN"/>
    <property type="match status" value="1"/>
</dbReference>
<protein>
    <submittedName>
        <fullName evidence="10">Mitochondrial (Basic-type mitochondrial creatine kinase) (Mib-CK) (Sarcomeric mitochondrial creatine kinase) (S-MtCK)</fullName>
    </submittedName>
</protein>
<feature type="transmembrane region" description="Helical" evidence="8">
    <location>
        <begin position="408"/>
        <end position="432"/>
    </location>
</feature>
<evidence type="ECO:0000256" key="6">
    <source>
        <dbReference type="ARBA" id="ARBA00024338"/>
    </source>
</evidence>
<dbReference type="InterPro" id="IPR036259">
    <property type="entry name" value="MFS_trans_sf"/>
</dbReference>
<feature type="transmembrane region" description="Helical" evidence="8">
    <location>
        <begin position="452"/>
        <end position="474"/>
    </location>
</feature>
<dbReference type="Gene3D" id="1.10.135.10">
    <property type="entry name" value="ATP:guanido phosphotransferase, N-terminal domain"/>
    <property type="match status" value="1"/>
</dbReference>
<evidence type="ECO:0000259" key="9">
    <source>
        <dbReference type="PROSITE" id="PS51509"/>
    </source>
</evidence>
<dbReference type="EMBL" id="CAXAMM010002103">
    <property type="protein sequence ID" value="CAK8994718.1"/>
    <property type="molecule type" value="Genomic_DNA"/>
</dbReference>
<dbReference type="Pfam" id="PF07690">
    <property type="entry name" value="MFS_1"/>
    <property type="match status" value="1"/>
</dbReference>
<feature type="domain" description="Phosphagen kinase N-terminal" evidence="9">
    <location>
        <begin position="19"/>
        <end position="107"/>
    </location>
</feature>
<dbReference type="PANTHER" id="PTHR23505">
    <property type="entry name" value="SPINSTER"/>
    <property type="match status" value="1"/>
</dbReference>
<dbReference type="InterPro" id="IPR022413">
    <property type="entry name" value="ATP-guanido_PTrfase_N"/>
</dbReference>
<comment type="similarity">
    <text evidence="6">Belongs to the major facilitator superfamily. Spinster (TC 2.A.1.49) family.</text>
</comment>
<feature type="transmembrane region" description="Helical" evidence="8">
    <location>
        <begin position="336"/>
        <end position="357"/>
    </location>
</feature>
<name>A0ABP0HXX6_9DINO</name>
<feature type="transmembrane region" description="Helical" evidence="8">
    <location>
        <begin position="269"/>
        <end position="292"/>
    </location>
</feature>
<dbReference type="InterPro" id="IPR036802">
    <property type="entry name" value="ATP-guanido_PTrfase_N_sf"/>
</dbReference>
<dbReference type="PROSITE" id="PS51509">
    <property type="entry name" value="PHOSPHAGEN_KINASE_N"/>
    <property type="match status" value="1"/>
</dbReference>
<dbReference type="Proteomes" id="UP001642464">
    <property type="component" value="Unassembled WGS sequence"/>
</dbReference>
<dbReference type="InterPro" id="IPR044770">
    <property type="entry name" value="MFS_spinster-like"/>
</dbReference>
<evidence type="ECO:0000256" key="3">
    <source>
        <dbReference type="ARBA" id="ARBA00022692"/>
    </source>
</evidence>
<dbReference type="PANTHER" id="PTHR23505:SF52">
    <property type="entry name" value="MAJOR FACILITATOR SUPERFAMILY PROTEIN"/>
    <property type="match status" value="1"/>
</dbReference>
<feature type="transmembrane region" description="Helical" evidence="8">
    <location>
        <begin position="216"/>
        <end position="236"/>
    </location>
</feature>
<dbReference type="Gene3D" id="1.20.1250.20">
    <property type="entry name" value="MFS general substrate transporter like domains"/>
    <property type="match status" value="1"/>
</dbReference>
<evidence type="ECO:0000256" key="2">
    <source>
        <dbReference type="ARBA" id="ARBA00022448"/>
    </source>
</evidence>
<dbReference type="InterPro" id="IPR011701">
    <property type="entry name" value="MFS"/>
</dbReference>
<evidence type="ECO:0000256" key="4">
    <source>
        <dbReference type="ARBA" id="ARBA00022989"/>
    </source>
</evidence>
<comment type="similarity">
    <text evidence="7">Belongs to the ATP:guanido phosphotransferase family.</text>
</comment>
<sequence length="495" mass="54211">AAKSIPPLPQGPPPPPPFPRDWCPNQMPDVTDRHSLAAEVFRQNPSIYYRLKDQSTPLGVPFATCVKTCFDNVGHRMIKTVGAVAGDEASYETFREFFDGITSPDLSNDALWLQRAGRGRVVAICADAMRRALLLATLGSLIDEIDLGLFSVCFTLDVHTDALSLFAAAVVPVSQSLVSENVPETGRGKAFSILAMCAGLAGSASAFLYGMFTWQFAYRIMGRITLMLAIWIFIIFPADAREKPQRGSFVRELGSEMEQLKKILSIPSFWALLLGGLVGCIPWNALSFTLMYLQSLGFSATHAASLLTVMSVGKIAGSLLGGLLGDRLASWWPLHGRAFVGQMSILLGAIPLCWVLRPHNESPDSLIQIAVALFLFSLLAVWCQPGVFRPLWSELVPAESRGKIIGWWRCMAGSCGAILGGPMVGYMSMMFLGYKPRKQDIDIEQESNAESLGTAMLLCTMLPWALCFCCYSAIHFTYLRYRASEVVPKQKGSEL</sequence>
<accession>A0ABP0HXX6</accession>
<keyword evidence="2" id="KW-0813">Transport</keyword>
<feature type="non-terminal residue" evidence="10">
    <location>
        <position position="1"/>
    </location>
</feature>
<keyword evidence="10" id="KW-0418">Kinase</keyword>
<keyword evidence="4 8" id="KW-1133">Transmembrane helix</keyword>
<dbReference type="SUPFAM" id="SSF48034">
    <property type="entry name" value="Guanido kinase N-terminal domain"/>
    <property type="match status" value="1"/>
</dbReference>
<evidence type="ECO:0000256" key="5">
    <source>
        <dbReference type="ARBA" id="ARBA00023136"/>
    </source>
</evidence>
<evidence type="ECO:0000256" key="1">
    <source>
        <dbReference type="ARBA" id="ARBA00004141"/>
    </source>
</evidence>